<comment type="subunit">
    <text evidence="3">Homohexamer; trimer of dimers.</text>
</comment>
<dbReference type="PROSITE" id="PS51318">
    <property type="entry name" value="TAT"/>
    <property type="match status" value="1"/>
</dbReference>
<keyword evidence="7 10" id="KW-0326">Glycosidase</keyword>
<dbReference type="Pfam" id="PF22848">
    <property type="entry name" value="ASD1_dom"/>
    <property type="match status" value="1"/>
</dbReference>
<evidence type="ECO:0000256" key="3">
    <source>
        <dbReference type="ARBA" id="ARBA00011165"/>
    </source>
</evidence>
<dbReference type="InterPro" id="IPR006311">
    <property type="entry name" value="TAT_signal"/>
</dbReference>
<evidence type="ECO:0000256" key="7">
    <source>
        <dbReference type="ARBA" id="ARBA00023295"/>
    </source>
</evidence>
<name>A0A7W7ZCB0_9BACT</name>
<dbReference type="Pfam" id="PF06964">
    <property type="entry name" value="Alpha-L-AF_C"/>
    <property type="match status" value="1"/>
</dbReference>
<comment type="similarity">
    <text evidence="2">Belongs to the glycosyl hydrolase 51 family.</text>
</comment>
<dbReference type="InterPro" id="IPR017853">
    <property type="entry name" value="GH"/>
</dbReference>
<dbReference type="SUPFAM" id="SSF51011">
    <property type="entry name" value="Glycosyl hydrolase domain"/>
    <property type="match status" value="1"/>
</dbReference>
<keyword evidence="11" id="KW-1185">Reference proteome</keyword>
<keyword evidence="5 10" id="KW-0378">Hydrolase</keyword>
<organism evidence="10 11">
    <name type="scientific">Granulicella aggregans</name>
    <dbReference type="NCBI Taxonomy" id="474949"/>
    <lineage>
        <taxon>Bacteria</taxon>
        <taxon>Pseudomonadati</taxon>
        <taxon>Acidobacteriota</taxon>
        <taxon>Terriglobia</taxon>
        <taxon>Terriglobales</taxon>
        <taxon>Acidobacteriaceae</taxon>
        <taxon>Granulicella</taxon>
    </lineage>
</organism>
<evidence type="ECO:0000256" key="2">
    <source>
        <dbReference type="ARBA" id="ARBA00007186"/>
    </source>
</evidence>
<dbReference type="PANTHER" id="PTHR43576:SF2">
    <property type="entry name" value="INTRACELLULAR EXO-ALPHA-L-ARABINOFURANOSIDASE 2"/>
    <property type="match status" value="1"/>
</dbReference>
<dbReference type="GO" id="GO:0046373">
    <property type="term" value="P:L-arabinose metabolic process"/>
    <property type="evidence" value="ECO:0007669"/>
    <property type="project" value="InterPro"/>
</dbReference>
<dbReference type="Gene3D" id="2.60.40.1180">
    <property type="entry name" value="Golgi alpha-mannosidase II"/>
    <property type="match status" value="1"/>
</dbReference>
<dbReference type="PANTHER" id="PTHR43576">
    <property type="entry name" value="ALPHA-L-ARABINOFURANOSIDASE C-RELATED"/>
    <property type="match status" value="1"/>
</dbReference>
<gene>
    <name evidence="10" type="ORF">HDF16_001872</name>
</gene>
<dbReference type="GO" id="GO:0046556">
    <property type="term" value="F:alpha-L-arabinofuranosidase activity"/>
    <property type="evidence" value="ECO:0007669"/>
    <property type="project" value="UniProtKB-EC"/>
</dbReference>
<sequence length="558" mass="60487">MSQVSTPSRRHFLKASTLTAAAVALGRSSVAHAATLADAHIEIMPDEAIGTIAPELYSHFIEHLGGVIYDGVWVGEGSKIPNKNGIRKAFIDAMREVKAPVLRWPGGCFADSYDWRDGIGPRSKRPKRAAFWSQQDTNAFGTHEFMETCSAIGCKPYLAADVRSLPARDFYQWVEYCNAPAGEGNALADLRATNGDKDPFNVQYWGVGNESWGCGGEQTPEEYAGEFRRYSTWIPKFSDHPRDELRLVICGPNGDDTSWTRGLMKSLKGQHPYGLSTHYYTSGDAKKFAAGDALAFSADEHYDLLTRGSFMENVITDHWSVLSETDPEHKTRLILDEWGAWYGKGTELTPHYNLSQQSTMRDALLSGITLDIFHRHAEKVAMANVAQSINCIHSLMLAQEDKFCVTPTFHVFKMYMPHRGAKAVRAVFSAGSIKNPLAIDSSPVGGASTVGAIKVSPTLAGLSGSASISTEGNGKVLTLSVVNPHLDQALTTEVAVRGLSIASVTGIVLASPDIHNHNDFAHPDAVKPAPATIGAIQSGRLMHTFPAASVTTLTITLA</sequence>
<dbReference type="NCBIfam" id="TIGR01409">
    <property type="entry name" value="TAT_signal_seq"/>
    <property type="match status" value="1"/>
</dbReference>
<evidence type="ECO:0000313" key="11">
    <source>
        <dbReference type="Proteomes" id="UP000540989"/>
    </source>
</evidence>
<dbReference type="GO" id="GO:0000272">
    <property type="term" value="P:polysaccharide catabolic process"/>
    <property type="evidence" value="ECO:0007669"/>
    <property type="project" value="TreeGrafter"/>
</dbReference>
<dbReference type="Pfam" id="PF10518">
    <property type="entry name" value="TAT_signal"/>
    <property type="match status" value="1"/>
</dbReference>
<feature type="domain" description="Alpha-L-arabinofuranosidase C-terminal" evidence="9">
    <location>
        <begin position="336"/>
        <end position="549"/>
    </location>
</feature>
<evidence type="ECO:0000256" key="5">
    <source>
        <dbReference type="ARBA" id="ARBA00022801"/>
    </source>
</evidence>
<feature type="chain" id="PRO_5031546938" description="non-reducing end alpha-L-arabinofuranosidase" evidence="8">
    <location>
        <begin position="34"/>
        <end position="558"/>
    </location>
</feature>
<dbReference type="EMBL" id="JACHIP010000002">
    <property type="protein sequence ID" value="MBB5057187.1"/>
    <property type="molecule type" value="Genomic_DNA"/>
</dbReference>
<dbReference type="SUPFAM" id="SSF51445">
    <property type="entry name" value="(Trans)glycosidases"/>
    <property type="match status" value="1"/>
</dbReference>
<protein>
    <recommendedName>
        <fullName evidence="4">non-reducing end alpha-L-arabinofuranosidase</fullName>
        <ecNumber evidence="4">3.2.1.55</ecNumber>
    </recommendedName>
</protein>
<keyword evidence="8" id="KW-0732">Signal</keyword>
<evidence type="ECO:0000256" key="8">
    <source>
        <dbReference type="SAM" id="SignalP"/>
    </source>
</evidence>
<dbReference type="AlphaFoldDB" id="A0A7W7ZCB0"/>
<evidence type="ECO:0000256" key="6">
    <source>
        <dbReference type="ARBA" id="ARBA00023277"/>
    </source>
</evidence>
<proteinExistence type="inferred from homology"/>
<dbReference type="RefSeq" id="WP_184215744.1">
    <property type="nucleotide sequence ID" value="NZ_JACHIP010000002.1"/>
</dbReference>
<evidence type="ECO:0000256" key="1">
    <source>
        <dbReference type="ARBA" id="ARBA00001462"/>
    </source>
</evidence>
<feature type="signal peptide" evidence="8">
    <location>
        <begin position="1"/>
        <end position="33"/>
    </location>
</feature>
<dbReference type="SMART" id="SM00813">
    <property type="entry name" value="Alpha-L-AF_C"/>
    <property type="match status" value="1"/>
</dbReference>
<comment type="catalytic activity">
    <reaction evidence="1">
        <text>Hydrolysis of terminal non-reducing alpha-L-arabinofuranoside residues in alpha-L-arabinosides.</text>
        <dbReference type="EC" id="3.2.1.55"/>
    </reaction>
</comment>
<reference evidence="10 11" key="1">
    <citation type="submission" date="2020-08" db="EMBL/GenBank/DDBJ databases">
        <title>Genomic Encyclopedia of Type Strains, Phase IV (KMG-V): Genome sequencing to study the core and pangenomes of soil and plant-associated prokaryotes.</title>
        <authorList>
            <person name="Whitman W."/>
        </authorList>
    </citation>
    <scope>NUCLEOTIDE SEQUENCE [LARGE SCALE GENOMIC DNA]</scope>
    <source>
        <strain evidence="10 11">M8UP14</strain>
    </source>
</reference>
<dbReference type="InterPro" id="IPR019546">
    <property type="entry name" value="TAT_signal_bac_arc"/>
</dbReference>
<accession>A0A7W7ZCB0</accession>
<evidence type="ECO:0000313" key="10">
    <source>
        <dbReference type="EMBL" id="MBB5057187.1"/>
    </source>
</evidence>
<dbReference type="Gene3D" id="3.20.20.80">
    <property type="entry name" value="Glycosidases"/>
    <property type="match status" value="1"/>
</dbReference>
<dbReference type="InterPro" id="IPR013780">
    <property type="entry name" value="Glyco_hydro_b"/>
</dbReference>
<dbReference type="Proteomes" id="UP000540989">
    <property type="component" value="Unassembled WGS sequence"/>
</dbReference>
<dbReference type="EC" id="3.2.1.55" evidence="4"/>
<dbReference type="InterPro" id="IPR010720">
    <property type="entry name" value="Alpha-L-AF_C"/>
</dbReference>
<evidence type="ECO:0000259" key="9">
    <source>
        <dbReference type="SMART" id="SM00813"/>
    </source>
</evidence>
<evidence type="ECO:0000256" key="4">
    <source>
        <dbReference type="ARBA" id="ARBA00012670"/>
    </source>
</evidence>
<comment type="caution">
    <text evidence="10">The sequence shown here is derived from an EMBL/GenBank/DDBJ whole genome shotgun (WGS) entry which is preliminary data.</text>
</comment>
<keyword evidence="6" id="KW-0119">Carbohydrate metabolism</keyword>
<dbReference type="InterPro" id="IPR055235">
    <property type="entry name" value="ASD1_cat"/>
</dbReference>